<comment type="caution">
    <text evidence="15">The sequence shown here is derived from an EMBL/GenBank/DDBJ whole genome shotgun (WGS) entry which is preliminary data.</text>
</comment>
<evidence type="ECO:0000256" key="11">
    <source>
        <dbReference type="ARBA" id="ARBA00030193"/>
    </source>
</evidence>
<dbReference type="NCBIfam" id="TIGR01496">
    <property type="entry name" value="DHPS"/>
    <property type="match status" value="1"/>
</dbReference>
<keyword evidence="7 13" id="KW-0808">Transferase</keyword>
<dbReference type="GO" id="GO:0005829">
    <property type="term" value="C:cytosol"/>
    <property type="evidence" value="ECO:0007669"/>
    <property type="project" value="TreeGrafter"/>
</dbReference>
<dbReference type="SUPFAM" id="SSF51717">
    <property type="entry name" value="Dihydropteroate synthetase-like"/>
    <property type="match status" value="1"/>
</dbReference>
<comment type="similarity">
    <text evidence="4 13">Belongs to the DHPS family.</text>
</comment>
<dbReference type="GO" id="GO:0046656">
    <property type="term" value="P:folic acid biosynthetic process"/>
    <property type="evidence" value="ECO:0007669"/>
    <property type="project" value="UniProtKB-KW"/>
</dbReference>
<keyword evidence="10 13" id="KW-0289">Folate biosynthesis</keyword>
<dbReference type="EMBL" id="JRFU01000076">
    <property type="protein sequence ID" value="PWE86910.1"/>
    <property type="molecule type" value="Genomic_DNA"/>
</dbReference>
<evidence type="ECO:0000256" key="5">
    <source>
        <dbReference type="ARBA" id="ARBA00012458"/>
    </source>
</evidence>
<dbReference type="RefSeq" id="WP_109215425.1">
    <property type="nucleotide sequence ID" value="NZ_CABMEW010000008.1"/>
</dbReference>
<gene>
    <name evidence="15" type="ORF">LG34_07120</name>
</gene>
<evidence type="ECO:0000256" key="2">
    <source>
        <dbReference type="ARBA" id="ARBA00001946"/>
    </source>
</evidence>
<dbReference type="InterPro" id="IPR045031">
    <property type="entry name" value="DHP_synth-like"/>
</dbReference>
<evidence type="ECO:0000256" key="13">
    <source>
        <dbReference type="RuleBase" id="RU361205"/>
    </source>
</evidence>
<dbReference type="PANTHER" id="PTHR20941:SF1">
    <property type="entry name" value="FOLIC ACID SYNTHESIS PROTEIN FOL1"/>
    <property type="match status" value="1"/>
</dbReference>
<evidence type="ECO:0000256" key="8">
    <source>
        <dbReference type="ARBA" id="ARBA00022723"/>
    </source>
</evidence>
<sequence length="268" mass="29227">MIIGKKNFDTDHETYIMGILNVTPDSFSDGGNFNCMDAALRHTEEMLAEGADIIDIGGESTRPGHVQITDQEEIDRVAPIIEAVKARFDVPVSLDTYKSAVAEAGIAVGADLINDIWGLKYDPKMADVIAKADAACCLMHNRDNSDYGDFLSEWYQETAECVELAKKAGIADDRIILDPGVGFGKTYEQNLTTIKYMDDLKKLGYPLLLGTSRKSVIGLTLDTPVTDRAVGTAVTTVFAVQQGYAFVRVHDIKANKQAIQMTKAILNA</sequence>
<comment type="catalytic activity">
    <reaction evidence="1">
        <text>(7,8-dihydropterin-6-yl)methyl diphosphate + 4-aminobenzoate = 7,8-dihydropteroate + diphosphate</text>
        <dbReference type="Rhea" id="RHEA:19949"/>
        <dbReference type="ChEBI" id="CHEBI:17836"/>
        <dbReference type="ChEBI" id="CHEBI:17839"/>
        <dbReference type="ChEBI" id="CHEBI:33019"/>
        <dbReference type="ChEBI" id="CHEBI:72950"/>
        <dbReference type="EC" id="2.5.1.15"/>
    </reaction>
</comment>
<comment type="pathway">
    <text evidence="3 13">Cofactor biosynthesis; tetrahydrofolate biosynthesis; 7,8-dihydrofolate from 2-amino-4-hydroxy-6-hydroxymethyl-7,8-dihydropteridine diphosphate and 4-aminobenzoate: step 1/2.</text>
</comment>
<keyword evidence="16" id="KW-1185">Reference proteome</keyword>
<dbReference type="EC" id="2.5.1.15" evidence="5 13"/>
<dbReference type="UniPathway" id="UPA00077">
    <property type="reaction ID" value="UER00156"/>
</dbReference>
<evidence type="ECO:0000259" key="14">
    <source>
        <dbReference type="PROSITE" id="PS50972"/>
    </source>
</evidence>
<dbReference type="PROSITE" id="PS00793">
    <property type="entry name" value="DHPS_2"/>
    <property type="match status" value="1"/>
</dbReference>
<reference evidence="15 16" key="1">
    <citation type="submission" date="2014-09" db="EMBL/GenBank/DDBJ databases">
        <title>Butyrate-producing bacteria isolated from human gut.</title>
        <authorList>
            <person name="Zhang Q."/>
            <person name="Zhao L."/>
        </authorList>
    </citation>
    <scope>NUCLEOTIDE SEQUENCE [LARGE SCALE GENOMIC DNA]</scope>
    <source>
        <strain evidence="15 16">21</strain>
    </source>
</reference>
<proteinExistence type="inferred from homology"/>
<keyword evidence="9 13" id="KW-0460">Magnesium</keyword>
<dbReference type="Gene3D" id="3.20.20.20">
    <property type="entry name" value="Dihydropteroate synthase-like"/>
    <property type="match status" value="1"/>
</dbReference>
<comment type="function">
    <text evidence="12 13">Catalyzes the condensation of para-aminobenzoate (pABA) with 6-hydroxymethyl-7,8-dihydropterin diphosphate (DHPt-PP) to form 7,8-dihydropteroate (H2Pte), the immediate precursor of folate derivatives.</text>
</comment>
<dbReference type="CDD" id="cd00739">
    <property type="entry name" value="DHPS"/>
    <property type="match status" value="1"/>
</dbReference>
<organism evidence="15 16">
    <name type="scientific">Eubacterium ramulus</name>
    <dbReference type="NCBI Taxonomy" id="39490"/>
    <lineage>
        <taxon>Bacteria</taxon>
        <taxon>Bacillati</taxon>
        <taxon>Bacillota</taxon>
        <taxon>Clostridia</taxon>
        <taxon>Eubacteriales</taxon>
        <taxon>Eubacteriaceae</taxon>
        <taxon>Eubacterium</taxon>
    </lineage>
</organism>
<evidence type="ECO:0000313" key="16">
    <source>
        <dbReference type="Proteomes" id="UP000245288"/>
    </source>
</evidence>
<dbReference type="Pfam" id="PF00809">
    <property type="entry name" value="Pterin_bind"/>
    <property type="match status" value="1"/>
</dbReference>
<evidence type="ECO:0000256" key="4">
    <source>
        <dbReference type="ARBA" id="ARBA00009503"/>
    </source>
</evidence>
<dbReference type="AlphaFoldDB" id="A0A2V1JPR7"/>
<dbReference type="PROSITE" id="PS00792">
    <property type="entry name" value="DHPS_1"/>
    <property type="match status" value="1"/>
</dbReference>
<dbReference type="GO" id="GO:0004156">
    <property type="term" value="F:dihydropteroate synthase activity"/>
    <property type="evidence" value="ECO:0007669"/>
    <property type="project" value="UniProtKB-EC"/>
</dbReference>
<dbReference type="InterPro" id="IPR000489">
    <property type="entry name" value="Pterin-binding_dom"/>
</dbReference>
<dbReference type="PROSITE" id="PS50972">
    <property type="entry name" value="PTERIN_BINDING"/>
    <property type="match status" value="1"/>
</dbReference>
<dbReference type="Proteomes" id="UP000245288">
    <property type="component" value="Unassembled WGS sequence"/>
</dbReference>
<dbReference type="InterPro" id="IPR006390">
    <property type="entry name" value="DHP_synth_dom"/>
</dbReference>
<evidence type="ECO:0000256" key="1">
    <source>
        <dbReference type="ARBA" id="ARBA00000012"/>
    </source>
</evidence>
<evidence type="ECO:0000256" key="10">
    <source>
        <dbReference type="ARBA" id="ARBA00022909"/>
    </source>
</evidence>
<evidence type="ECO:0000256" key="3">
    <source>
        <dbReference type="ARBA" id="ARBA00004763"/>
    </source>
</evidence>
<protein>
    <recommendedName>
        <fullName evidence="6 13">Dihydropteroate synthase</fullName>
        <shortName evidence="13">DHPS</shortName>
        <ecNumber evidence="5 13">2.5.1.15</ecNumber>
    </recommendedName>
    <alternativeName>
        <fullName evidence="11 13">Dihydropteroate pyrophosphorylase</fullName>
    </alternativeName>
</protein>
<evidence type="ECO:0000256" key="9">
    <source>
        <dbReference type="ARBA" id="ARBA00022842"/>
    </source>
</evidence>
<keyword evidence="8 13" id="KW-0479">Metal-binding</keyword>
<dbReference type="FunFam" id="3.20.20.20:FF:000006">
    <property type="entry name" value="Dihydropteroate synthase"/>
    <property type="match status" value="1"/>
</dbReference>
<dbReference type="GO" id="GO:0046872">
    <property type="term" value="F:metal ion binding"/>
    <property type="evidence" value="ECO:0007669"/>
    <property type="project" value="UniProtKB-KW"/>
</dbReference>
<comment type="cofactor">
    <cofactor evidence="2 13">
        <name>Mg(2+)</name>
        <dbReference type="ChEBI" id="CHEBI:18420"/>
    </cofactor>
</comment>
<dbReference type="GO" id="GO:0046654">
    <property type="term" value="P:tetrahydrofolate biosynthetic process"/>
    <property type="evidence" value="ECO:0007669"/>
    <property type="project" value="UniProtKB-UniPathway"/>
</dbReference>
<evidence type="ECO:0000256" key="12">
    <source>
        <dbReference type="ARBA" id="ARBA00053449"/>
    </source>
</evidence>
<evidence type="ECO:0000313" key="15">
    <source>
        <dbReference type="EMBL" id="PWE86910.1"/>
    </source>
</evidence>
<evidence type="ECO:0000256" key="7">
    <source>
        <dbReference type="ARBA" id="ARBA00022679"/>
    </source>
</evidence>
<feature type="domain" description="Pterin-binding" evidence="14">
    <location>
        <begin position="14"/>
        <end position="260"/>
    </location>
</feature>
<evidence type="ECO:0000256" key="6">
    <source>
        <dbReference type="ARBA" id="ARBA00016919"/>
    </source>
</evidence>
<name>A0A2V1JPR7_EUBRA</name>
<dbReference type="OrthoDB" id="9811744at2"/>
<accession>A0A2V1JPR7</accession>
<dbReference type="PANTHER" id="PTHR20941">
    <property type="entry name" value="FOLATE SYNTHESIS PROTEINS"/>
    <property type="match status" value="1"/>
</dbReference>
<dbReference type="InterPro" id="IPR011005">
    <property type="entry name" value="Dihydropteroate_synth-like_sf"/>
</dbReference>